<evidence type="ECO:0000313" key="2">
    <source>
        <dbReference type="Proteomes" id="UP000018872"/>
    </source>
</evidence>
<evidence type="ECO:0000313" key="1">
    <source>
        <dbReference type="EMBL" id="ETK05715.1"/>
    </source>
</evidence>
<reference evidence="1 2" key="1">
    <citation type="submission" date="2013-11" db="EMBL/GenBank/DDBJ databases">
        <title>Single cell genomics of uncultured Tannerella BU063 (oral taxon 286).</title>
        <authorList>
            <person name="Beall C.J."/>
            <person name="Campbell A.G."/>
            <person name="Griffen A.L."/>
            <person name="Podar M."/>
            <person name="Leys E.J."/>
        </authorList>
    </citation>
    <scope>NUCLEOTIDE SEQUENCE [LARGE SCALE GENOMIC DNA]</scope>
    <source>
        <strain evidence="1">Cell 5</strain>
    </source>
</reference>
<evidence type="ECO:0008006" key="3">
    <source>
        <dbReference type="Google" id="ProtNLM"/>
    </source>
</evidence>
<sequence length="278" mass="31971">MNTLHVIALNIPYPPNYGGVIDIYYKLLALHRLGVRLILHCYEYERPRAPELERICAEVHYYPRRTGLLANLTLEPYNVAGRRNERLVQRLLQDDAPILFEGLHTCFCIDDPRLAGRVKVFRSCNIEHDYYRAIGQAERHPLRRLFYRLEAWRFRRYLPHAAAADLVAAVSTTDTDALRRLLPDSRVAFIPCFHAHDSVSTVPGRSDFILYHAKLSVKENEQAALYLIRHVFPRLAPARCIIAGMNPTPTLLREAACHAHISVEADQVQRGLLVLLHR</sequence>
<organism evidence="1 2">
    <name type="scientific">Tannerella sp. oral taxon BU063 isolate Cell 5</name>
    <dbReference type="NCBI Taxonomy" id="1410950"/>
    <lineage>
        <taxon>Bacteria</taxon>
        <taxon>Pseudomonadati</taxon>
        <taxon>Bacteroidota</taxon>
        <taxon>Bacteroidia</taxon>
        <taxon>Bacteroidales</taxon>
        <taxon>Tannerellaceae</taxon>
        <taxon>Tannerella</taxon>
    </lineage>
</organism>
<comment type="caution">
    <text evidence="1">The sequence shown here is derived from an EMBL/GenBank/DDBJ whole genome shotgun (WGS) entry which is preliminary data.</text>
</comment>
<dbReference type="EMBL" id="AYYC01000275">
    <property type="protein sequence ID" value="ETK05715.1"/>
    <property type="molecule type" value="Genomic_DNA"/>
</dbReference>
<dbReference type="AlphaFoldDB" id="W2CF25"/>
<protein>
    <recommendedName>
        <fullName evidence="3">Mannosyltransferase</fullName>
    </recommendedName>
</protein>
<gene>
    <name evidence="1" type="ORF">T229_01245</name>
</gene>
<accession>W2CF25</accession>
<name>W2CF25_9BACT</name>
<feature type="non-terminal residue" evidence="1">
    <location>
        <position position="278"/>
    </location>
</feature>
<dbReference type="Proteomes" id="UP000018872">
    <property type="component" value="Unassembled WGS sequence"/>
</dbReference>
<proteinExistence type="predicted"/>
<dbReference type="SUPFAM" id="SSF53756">
    <property type="entry name" value="UDP-Glycosyltransferase/glycogen phosphorylase"/>
    <property type="match status" value="1"/>
</dbReference>